<feature type="domain" description="ABC-three component systems C-terminal" evidence="1">
    <location>
        <begin position="284"/>
        <end position="415"/>
    </location>
</feature>
<dbReference type="AlphaFoldDB" id="A0A979GCH8"/>
<evidence type="ECO:0000313" key="2">
    <source>
        <dbReference type="EMBL" id="BAG75789.1"/>
    </source>
</evidence>
<reference evidence="2 3" key="1">
    <citation type="journal article" date="2008" name="DNA Res.">
        <title>Complete genome sequence and comparative analysis of the wild-type commensal Escherichia coli strain SE11 isolated from a healthy adult.</title>
        <authorList>
            <person name="Oshima K."/>
            <person name="Toh H."/>
            <person name="Ogura Y."/>
            <person name="Sasamoto H."/>
            <person name="Morita H."/>
            <person name="Park S.-H."/>
            <person name="Ooka T."/>
            <person name="Iyoda S."/>
            <person name="Taylor T.D."/>
            <person name="Hayashi T."/>
            <person name="Itoh K."/>
            <person name="Hattori M."/>
        </authorList>
    </citation>
    <scope>NUCLEOTIDE SEQUENCE [LARGE SCALE GENOMIC DNA]</scope>
    <source>
        <strain evidence="2 3">SE11</strain>
    </source>
</reference>
<accession>A0A979GCH8</accession>
<evidence type="ECO:0000313" key="3">
    <source>
        <dbReference type="Proteomes" id="UP000008199"/>
    </source>
</evidence>
<name>A0A979GCH8_ECOSE</name>
<organism evidence="2 3">
    <name type="scientific">Escherichia coli (strain SE11)</name>
    <dbReference type="NCBI Taxonomy" id="409438"/>
    <lineage>
        <taxon>Bacteria</taxon>
        <taxon>Pseudomonadati</taxon>
        <taxon>Pseudomonadota</taxon>
        <taxon>Gammaproteobacteria</taxon>
        <taxon>Enterobacterales</taxon>
        <taxon>Enterobacteriaceae</taxon>
        <taxon>Escherichia</taxon>
    </lineage>
</organism>
<dbReference type="InterPro" id="IPR046913">
    <property type="entry name" value="ABC-3C_CTD7"/>
</dbReference>
<dbReference type="Proteomes" id="UP000008199">
    <property type="component" value="Chromosome"/>
</dbReference>
<dbReference type="EMBL" id="AP009240">
    <property type="protein sequence ID" value="BAG75789.1"/>
    <property type="molecule type" value="Genomic_DNA"/>
</dbReference>
<dbReference type="Pfam" id="PF20283">
    <property type="entry name" value="CTD7"/>
    <property type="match status" value="1"/>
</dbReference>
<evidence type="ECO:0000259" key="1">
    <source>
        <dbReference type="Pfam" id="PF20283"/>
    </source>
</evidence>
<protein>
    <recommendedName>
        <fullName evidence="1">ABC-three component systems C-terminal domain-containing protein</fullName>
    </recommendedName>
</protein>
<dbReference type="KEGG" id="ecy:ECSE_0265"/>
<proteinExistence type="predicted"/>
<gene>
    <name evidence="2" type="ordered locus">ECSE_0265</name>
</gene>
<sequence length="424" mass="48643">MSHSAVQLKAQSTQGLKMTGVSRDQYAAGEQGLGYIYQPRFALLKLLQWPEDTSVLIEKDDDLDFVNSNGVKTLASLKHKGDGDTLTDLSTDFWKSVRIWLDRYNRDGKTEANLRFFLFTTGTISNASFLQHFLVEAPTKDDNSVSITQLANTALARSKSKLITAIADEFNKLTDEQKDDFLSRITIFDGGPRIEDLPTIIKNQHMRIIRRDNRDAIFERLEGWWNNIIVDLLTGKRKEAIFGYEISDKLAAFSEEYKSDNLPITFRGKMPVGEIDAMNDHRLFVVQLREIGISSNRIRNAILDYYRAFEQRSSWARENLLVTGEIEDYEDRLVDEWSRYKDVVFEELDENSADEVLITAGKALYQWADLESGNIHSLRIRERVTEPYVVRGGFHILANSRPLPKIFWHPHFLNRVGQLLGAQA</sequence>